<dbReference type="EMBL" id="GDID01005502">
    <property type="protein sequence ID" value="JAP91104.1"/>
    <property type="molecule type" value="Transcribed_RNA"/>
</dbReference>
<dbReference type="AlphaFoldDB" id="A0A146K5F2"/>
<feature type="domain" description="Myb-like" evidence="1">
    <location>
        <begin position="47"/>
        <end position="90"/>
    </location>
</feature>
<keyword evidence="2" id="KW-0238">DNA-binding</keyword>
<dbReference type="GO" id="GO:0003677">
    <property type="term" value="F:DNA binding"/>
    <property type="evidence" value="ECO:0007669"/>
    <property type="project" value="UniProtKB-KW"/>
</dbReference>
<protein>
    <submittedName>
        <fullName evidence="2">Myb-like DNA-binding domain-containing protein</fullName>
    </submittedName>
</protein>
<sequence>KSVEANTVKNRIKWLMVANDVQRTANQCKTMYTIQLRLKTFHSNQMWQNDEIWKLIQYAQHFQNDWQLLSERYFCNRTKEQLKQKYRSSINQISVIEDQLFKQLKENYLPEQNSRLKILKYLQFLQQQGNTIQQQRQTVIDGDKSMVDDLVLMNYLNRLEGQYTKRFGCSTKDCLQKIKQALQDQ</sequence>
<name>A0A146K5F2_9EUKA</name>
<evidence type="ECO:0000313" key="2">
    <source>
        <dbReference type="EMBL" id="JAP91104.1"/>
    </source>
</evidence>
<accession>A0A146K5F2</accession>
<feature type="non-terminal residue" evidence="2">
    <location>
        <position position="1"/>
    </location>
</feature>
<evidence type="ECO:0000259" key="1">
    <source>
        <dbReference type="PROSITE" id="PS50090"/>
    </source>
</evidence>
<organism evidence="2">
    <name type="scientific">Trepomonas sp. PC1</name>
    <dbReference type="NCBI Taxonomy" id="1076344"/>
    <lineage>
        <taxon>Eukaryota</taxon>
        <taxon>Metamonada</taxon>
        <taxon>Diplomonadida</taxon>
        <taxon>Hexamitidae</taxon>
        <taxon>Hexamitinae</taxon>
        <taxon>Trepomonas</taxon>
    </lineage>
</organism>
<proteinExistence type="predicted"/>
<dbReference type="InterPro" id="IPR001005">
    <property type="entry name" value="SANT/Myb"/>
</dbReference>
<dbReference type="PROSITE" id="PS50090">
    <property type="entry name" value="MYB_LIKE"/>
    <property type="match status" value="1"/>
</dbReference>
<dbReference type="InterPro" id="IPR009057">
    <property type="entry name" value="Homeodomain-like_sf"/>
</dbReference>
<dbReference type="SUPFAM" id="SSF46689">
    <property type="entry name" value="Homeodomain-like"/>
    <property type="match status" value="1"/>
</dbReference>
<reference evidence="2" key="1">
    <citation type="submission" date="2015-07" db="EMBL/GenBank/DDBJ databases">
        <title>Adaptation to a free-living lifestyle via gene acquisitions in the diplomonad Trepomonas sp. PC1.</title>
        <authorList>
            <person name="Xu F."/>
            <person name="Jerlstrom-Hultqvist J."/>
            <person name="Kolisko M."/>
            <person name="Simpson A.G.B."/>
            <person name="Roger A.J."/>
            <person name="Svard S.G."/>
            <person name="Andersson J.O."/>
        </authorList>
    </citation>
    <scope>NUCLEOTIDE SEQUENCE</scope>
    <source>
        <strain evidence="2">PC1</strain>
    </source>
</reference>
<gene>
    <name evidence="2" type="ORF">TPC1_17372</name>
</gene>